<organism evidence="3 4">
    <name type="scientific">Tieghemiomyces parasiticus</name>
    <dbReference type="NCBI Taxonomy" id="78921"/>
    <lineage>
        <taxon>Eukaryota</taxon>
        <taxon>Fungi</taxon>
        <taxon>Fungi incertae sedis</taxon>
        <taxon>Zoopagomycota</taxon>
        <taxon>Kickxellomycotina</taxon>
        <taxon>Dimargaritomycetes</taxon>
        <taxon>Dimargaritales</taxon>
        <taxon>Dimargaritaceae</taxon>
        <taxon>Tieghemiomyces</taxon>
    </lineage>
</organism>
<accession>A0A9W8E2M8</accession>
<reference evidence="3" key="1">
    <citation type="submission" date="2022-07" db="EMBL/GenBank/DDBJ databases">
        <title>Phylogenomic reconstructions and comparative analyses of Kickxellomycotina fungi.</title>
        <authorList>
            <person name="Reynolds N.K."/>
            <person name="Stajich J.E."/>
            <person name="Barry K."/>
            <person name="Grigoriev I.V."/>
            <person name="Crous P."/>
            <person name="Smith M.E."/>
        </authorList>
    </citation>
    <scope>NUCLEOTIDE SEQUENCE</scope>
    <source>
        <strain evidence="3">RSA 861</strain>
    </source>
</reference>
<sequence>MVFTPFWDTVLGPPSTYYPVLDIHDAAHAAQRTSLGGLAADERRARLNSRRWQTFYLRRPVPAGPSWLDRVRRRAKAVPPRQPARLFQVRPSYVTAARGRLVHSLAASRGAPAPGVTPGSREGVLGLSLAVGSLAFYYTLGYPTSALRSVEQALHVTVPSPQGGLPSAPGASGASLAGVGGWPWWTPRHARYLVTQIRTAGLTSLWTGFTASFLSQVAHVAYGHIYSTLEPRPVTAVQNPALVLRGIIYYVGGRLAQFGASLPFYPLWHLTVVWRLRSVLGGPTLHLRTYAWHYFRILRDLIAPLSLGLVLRRPWVVLTGLGVSAVYPVYLHRALFDYLQTRVVFPRVHGWILRWWSAARPSLPRTASGMATAVPTLVTTGPPPAPGVPHDHSQPASTLPPPPRPASRSILRQFYAELAGVLMSNVVSKAVLYPIETVFYACIVNYEMVGLARGGTFMAAAQLARVESVLDWTRQGLQQNALCLPVGPGLHGLASTVKALYLHQGRGVRNFYPGFWAGLLSEVCVSLVVLQGAYLGYRFFQRLTRARGAT</sequence>
<keyword evidence="2" id="KW-0812">Transmembrane</keyword>
<keyword evidence="2" id="KW-1133">Transmembrane helix</keyword>
<gene>
    <name evidence="3" type="ORF">IWQ60_000554</name>
</gene>
<name>A0A9W8E2M8_9FUNG</name>
<evidence type="ECO:0000313" key="4">
    <source>
        <dbReference type="Proteomes" id="UP001150569"/>
    </source>
</evidence>
<protein>
    <recommendedName>
        <fullName evidence="5">Mitochondrial carrier protein</fullName>
    </recommendedName>
</protein>
<dbReference type="AlphaFoldDB" id="A0A9W8E2M8"/>
<evidence type="ECO:0000256" key="1">
    <source>
        <dbReference type="SAM" id="MobiDB-lite"/>
    </source>
</evidence>
<evidence type="ECO:0000313" key="3">
    <source>
        <dbReference type="EMBL" id="KAJ1930149.1"/>
    </source>
</evidence>
<feature type="region of interest" description="Disordered" evidence="1">
    <location>
        <begin position="381"/>
        <end position="405"/>
    </location>
</feature>
<keyword evidence="4" id="KW-1185">Reference proteome</keyword>
<keyword evidence="2" id="KW-0472">Membrane</keyword>
<feature type="transmembrane region" description="Helical" evidence="2">
    <location>
        <begin position="515"/>
        <end position="537"/>
    </location>
</feature>
<dbReference type="EMBL" id="JANBPT010000014">
    <property type="protein sequence ID" value="KAJ1930149.1"/>
    <property type="molecule type" value="Genomic_DNA"/>
</dbReference>
<proteinExistence type="predicted"/>
<comment type="caution">
    <text evidence="3">The sequence shown here is derived from an EMBL/GenBank/DDBJ whole genome shotgun (WGS) entry which is preliminary data.</text>
</comment>
<evidence type="ECO:0000256" key="2">
    <source>
        <dbReference type="SAM" id="Phobius"/>
    </source>
</evidence>
<evidence type="ECO:0008006" key="5">
    <source>
        <dbReference type="Google" id="ProtNLM"/>
    </source>
</evidence>
<dbReference type="Proteomes" id="UP001150569">
    <property type="component" value="Unassembled WGS sequence"/>
</dbReference>